<proteinExistence type="predicted"/>
<dbReference type="KEGG" id="phm:PSMK_13900"/>
<evidence type="ECO:0000256" key="1">
    <source>
        <dbReference type="SAM" id="MobiDB-lite"/>
    </source>
</evidence>
<dbReference type="InterPro" id="IPR023170">
    <property type="entry name" value="HhH_base_excis_C"/>
</dbReference>
<reference evidence="2 3" key="1">
    <citation type="submission" date="2012-02" db="EMBL/GenBank/DDBJ databases">
        <title>Complete genome sequence of Phycisphaera mikurensis NBRC 102666.</title>
        <authorList>
            <person name="Ankai A."/>
            <person name="Hosoyama A."/>
            <person name="Terui Y."/>
            <person name="Sekine M."/>
            <person name="Fukai R."/>
            <person name="Kato Y."/>
            <person name="Nakamura S."/>
            <person name="Yamada-Narita S."/>
            <person name="Kawakoshi A."/>
            <person name="Fukunaga Y."/>
            <person name="Yamazaki S."/>
            <person name="Fujita N."/>
        </authorList>
    </citation>
    <scope>NUCLEOTIDE SEQUENCE [LARGE SCALE GENOMIC DNA]</scope>
    <source>
        <strain evidence="3">NBRC 102666 / KCTC 22515 / FYK2301M01</strain>
    </source>
</reference>
<dbReference type="GO" id="GO:0003824">
    <property type="term" value="F:catalytic activity"/>
    <property type="evidence" value="ECO:0007669"/>
    <property type="project" value="InterPro"/>
</dbReference>
<keyword evidence="3" id="KW-1185">Reference proteome</keyword>
<dbReference type="AlphaFoldDB" id="I0IE61"/>
<dbReference type="HOGENOM" id="CLU_939593_0_0_0"/>
<name>I0IE61_PHYMF</name>
<dbReference type="RefSeq" id="WP_014436768.1">
    <property type="nucleotide sequence ID" value="NC_017080.1"/>
</dbReference>
<evidence type="ECO:0000313" key="3">
    <source>
        <dbReference type="Proteomes" id="UP000007881"/>
    </source>
</evidence>
<feature type="region of interest" description="Disordered" evidence="1">
    <location>
        <begin position="268"/>
        <end position="296"/>
    </location>
</feature>
<feature type="compositionally biased region" description="Pro residues" evidence="1">
    <location>
        <begin position="230"/>
        <end position="241"/>
    </location>
</feature>
<dbReference type="Proteomes" id="UP000007881">
    <property type="component" value="Chromosome"/>
</dbReference>
<sequence>MARKTSTGDADRFAKLLAEKTKRAAEADRLEPPPVGDPVSQLVLSMLTFNTVTERAEAAFTRLLDELVDLHELRVSHPYELVSIVGDGYPGIEDRIVRIREALFAIYDAENDLNLQSIAGKGKKEQRAYLDGLESVPPYAAAQVSLLCYGAHAMPVDERLLAALVAEGVFEAEETCAAAEGFLLRQVKAGEAMEAHLALQAWADTLPDELPERVRLTRKIDPEARDAGDPKPPAKLGPEPEPPARSDVARPAAGHPLVEARRIKAIAAAEASAKAAGSRPNRKRARAKAKPVAKSG</sequence>
<protein>
    <submittedName>
        <fullName evidence="2">Uncharacterized protein</fullName>
    </submittedName>
</protein>
<gene>
    <name evidence="2" type="ordered locus">PSMK_13900</name>
</gene>
<feature type="compositionally biased region" description="Basic and acidic residues" evidence="1">
    <location>
        <begin position="217"/>
        <end position="229"/>
    </location>
</feature>
<dbReference type="eggNOG" id="COG0177">
    <property type="taxonomic scope" value="Bacteria"/>
</dbReference>
<dbReference type="SUPFAM" id="SSF48150">
    <property type="entry name" value="DNA-glycosylase"/>
    <property type="match status" value="1"/>
</dbReference>
<organism evidence="2 3">
    <name type="scientific">Phycisphaera mikurensis (strain NBRC 102666 / KCTC 22515 / FYK2301M01)</name>
    <dbReference type="NCBI Taxonomy" id="1142394"/>
    <lineage>
        <taxon>Bacteria</taxon>
        <taxon>Pseudomonadati</taxon>
        <taxon>Planctomycetota</taxon>
        <taxon>Phycisphaerae</taxon>
        <taxon>Phycisphaerales</taxon>
        <taxon>Phycisphaeraceae</taxon>
        <taxon>Phycisphaera</taxon>
    </lineage>
</organism>
<dbReference type="Gene3D" id="1.10.1670.10">
    <property type="entry name" value="Helix-hairpin-Helix base-excision DNA repair enzymes (C-terminal)"/>
    <property type="match status" value="1"/>
</dbReference>
<feature type="compositionally biased region" description="Basic residues" evidence="1">
    <location>
        <begin position="280"/>
        <end position="296"/>
    </location>
</feature>
<dbReference type="GO" id="GO:0006281">
    <property type="term" value="P:DNA repair"/>
    <property type="evidence" value="ECO:0007669"/>
    <property type="project" value="InterPro"/>
</dbReference>
<accession>I0IE61</accession>
<dbReference type="EMBL" id="AP012338">
    <property type="protein sequence ID" value="BAM03549.1"/>
    <property type="molecule type" value="Genomic_DNA"/>
</dbReference>
<dbReference type="Gene3D" id="1.10.340.30">
    <property type="entry name" value="Hypothetical protein, domain 2"/>
    <property type="match status" value="1"/>
</dbReference>
<dbReference type="STRING" id="1142394.PSMK_13900"/>
<feature type="region of interest" description="Disordered" evidence="1">
    <location>
        <begin position="217"/>
        <end position="256"/>
    </location>
</feature>
<dbReference type="OrthoDB" id="288531at2"/>
<dbReference type="InterPro" id="IPR011257">
    <property type="entry name" value="DNA_glycosylase"/>
</dbReference>
<evidence type="ECO:0000313" key="2">
    <source>
        <dbReference type="EMBL" id="BAM03549.1"/>
    </source>
</evidence>